<feature type="compositionally biased region" description="Gly residues" evidence="1">
    <location>
        <begin position="343"/>
        <end position="355"/>
    </location>
</feature>
<protein>
    <submittedName>
        <fullName evidence="3">Translation initiation factor IF-2-like</fullName>
    </submittedName>
</protein>
<feature type="compositionally biased region" description="Low complexity" evidence="1">
    <location>
        <begin position="359"/>
        <end position="374"/>
    </location>
</feature>
<keyword evidence="2" id="KW-1185">Reference proteome</keyword>
<evidence type="ECO:0000313" key="2">
    <source>
        <dbReference type="Proteomes" id="UP000504627"/>
    </source>
</evidence>
<dbReference type="AlphaFoldDB" id="A0A7R5KRH7"/>
<organism evidence="2 3">
    <name type="scientific">Pipra filicauda</name>
    <name type="common">Wire-tailed manakin</name>
    <dbReference type="NCBI Taxonomy" id="649802"/>
    <lineage>
        <taxon>Eukaryota</taxon>
        <taxon>Metazoa</taxon>
        <taxon>Chordata</taxon>
        <taxon>Craniata</taxon>
        <taxon>Vertebrata</taxon>
        <taxon>Euteleostomi</taxon>
        <taxon>Archelosauria</taxon>
        <taxon>Archosauria</taxon>
        <taxon>Dinosauria</taxon>
        <taxon>Saurischia</taxon>
        <taxon>Theropoda</taxon>
        <taxon>Coelurosauria</taxon>
        <taxon>Aves</taxon>
        <taxon>Neognathae</taxon>
        <taxon>Neoaves</taxon>
        <taxon>Telluraves</taxon>
        <taxon>Australaves</taxon>
        <taxon>Passeriformes</taxon>
        <taxon>Pipridae</taxon>
        <taxon>Pipra</taxon>
    </lineage>
</organism>
<reference evidence="3" key="1">
    <citation type="submission" date="2025-08" db="UniProtKB">
        <authorList>
            <consortium name="RefSeq"/>
        </authorList>
    </citation>
    <scope>IDENTIFICATION</scope>
    <source>
        <tissue evidence="3">Muscle</tissue>
    </source>
</reference>
<dbReference type="GeneID" id="113986865"/>
<gene>
    <name evidence="3" type="primary">LOC113986865</name>
</gene>
<feature type="region of interest" description="Disordered" evidence="1">
    <location>
        <begin position="309"/>
        <end position="423"/>
    </location>
</feature>
<dbReference type="InParanoid" id="A0A7R5KRH7"/>
<feature type="compositionally biased region" description="Polar residues" evidence="1">
    <location>
        <begin position="139"/>
        <end position="155"/>
    </location>
</feature>
<evidence type="ECO:0000256" key="1">
    <source>
        <dbReference type="SAM" id="MobiDB-lite"/>
    </source>
</evidence>
<accession>A0A7R5KRH7</accession>
<evidence type="ECO:0000313" key="3">
    <source>
        <dbReference type="RefSeq" id="XP_039239612.1"/>
    </source>
</evidence>
<dbReference type="RefSeq" id="XP_039239612.1">
    <property type="nucleotide sequence ID" value="XM_039383678.1"/>
</dbReference>
<feature type="region of interest" description="Disordered" evidence="1">
    <location>
        <begin position="87"/>
        <end position="258"/>
    </location>
</feature>
<dbReference type="Proteomes" id="UP000504627">
    <property type="component" value="Unplaced"/>
</dbReference>
<proteinExistence type="predicted"/>
<feature type="compositionally biased region" description="Low complexity" evidence="1">
    <location>
        <begin position="402"/>
        <end position="423"/>
    </location>
</feature>
<name>A0A7R5KRH7_9PASS</name>
<sequence>MGRKYKLTDNQIKSCALAINGVKAIRVCLPRGAPLEHATAPTSAVKGEPSLRGGHCPALGPLRPGVRAGPSACPTLGAACAAAAPWQRLQGRRRRPPRLPPPAPPRPERSRGRSPAARAAPHWLPPQEPAGAARPHCPSRSQRIPPSLPQRTTASGPKDPARRRASTPPRPAARLGPHLLRTAPPPAPIPGSCTAPGRRRQRRSHGGLCLPAVRGARPARPSPGSPRPEVALRPAGSSYAAPCRGRLPWPRRGLGGRRSSRRLRAACAAGSLALPLEQWGPGRAGRGAGRTGVGASLLRRRRLLLSAADRRHHAAAPRSLPLPRSDGNPGRDVSPAPWDRPAAGGGASAGGGGPHRGASHSAAEVGPGRALGELAGLGGSARPPSCRPSLTASQPGAGKGLPWRCAGAGRGPRGAMARAPPGAVPRCAAREVVWGLSV</sequence>